<dbReference type="GO" id="GO:0007165">
    <property type="term" value="P:signal transduction"/>
    <property type="evidence" value="ECO:0007669"/>
    <property type="project" value="UniProtKB-KW"/>
</dbReference>
<keyword evidence="3 10" id="KW-0716">Sensory transduction</keyword>
<comment type="caution">
    <text evidence="10">Lacks conserved residue(s) required for the propagation of feature annotation.</text>
</comment>
<feature type="transmembrane region" description="Helical" evidence="10">
    <location>
        <begin position="285"/>
        <end position="306"/>
    </location>
</feature>
<feature type="transmembrane region" description="Helical" evidence="10">
    <location>
        <begin position="142"/>
        <end position="164"/>
    </location>
</feature>
<evidence type="ECO:0000256" key="9">
    <source>
        <dbReference type="ARBA" id="ARBA00023224"/>
    </source>
</evidence>
<feature type="transmembrane region" description="Helical" evidence="10">
    <location>
        <begin position="205"/>
        <end position="231"/>
    </location>
</feature>
<comment type="similarity">
    <text evidence="10">Belongs to the insect chemoreceptor superfamily. Heteromeric odorant receptor channel (TC 1.A.69) family.</text>
</comment>
<keyword evidence="11" id="KW-1185">Reference proteome</keyword>
<evidence type="ECO:0000256" key="10">
    <source>
        <dbReference type="RuleBase" id="RU351113"/>
    </source>
</evidence>
<sequence>MENDFTDSHNVSTSMYMADKYNEYSIQIMRWILRAISLWPLSVDASIIEKICSDFTICLCYFLMIVIMVPNGLSIFIESQESYETIIRNIGPITFWFIAMVNYSCLLMHIDDIRACVEHVKADWRVMSKTQNRQVMLKTARIGRFITGFCAVFMHSGVFSYNVAQGLSKDILQVGNSSIEVRVLPYPFYSKILDTHYSPAYECMFFVQCLSSFVVNSVTVATCSIGAVFVMHACGQLRIMMSLLENLVDERNEEKTSVKQRFVIIVEHHLRVLSFVSRIEKIMNIVCLVELIGCTMHICLVGYYFILDLIQGKDTESVVSYSMLLSSITFNIFIFCYIGETLSEQGGQIGKSVYMTNWYLLPGKTARGLILIILRSNADLKLTAGKIVQLSFSTFGDVIKSALAYLNILRTILIIK</sequence>
<dbReference type="AlphaFoldDB" id="A0A8N1S9C9"/>
<dbReference type="RefSeq" id="XP_025075351.1">
    <property type="nucleotide sequence ID" value="XM_025219566.1"/>
</dbReference>
<evidence type="ECO:0000256" key="6">
    <source>
        <dbReference type="ARBA" id="ARBA00022989"/>
    </source>
</evidence>
<keyword evidence="6 10" id="KW-1133">Transmembrane helix</keyword>
<keyword evidence="8 10" id="KW-0675">Receptor</keyword>
<dbReference type="OrthoDB" id="8196465at2759"/>
<keyword evidence="2" id="KW-1003">Cell membrane</keyword>
<name>A0A8N1S9C9_9HYME</name>
<accession>A0A8N1S9C9</accession>
<proteinExistence type="inferred from homology"/>
<keyword evidence="7 10" id="KW-0472">Membrane</keyword>
<evidence type="ECO:0000256" key="8">
    <source>
        <dbReference type="ARBA" id="ARBA00023170"/>
    </source>
</evidence>
<evidence type="ECO:0000256" key="2">
    <source>
        <dbReference type="ARBA" id="ARBA00022475"/>
    </source>
</evidence>
<dbReference type="InterPro" id="IPR004117">
    <property type="entry name" value="7tm6_olfct_rcpt"/>
</dbReference>
<dbReference type="GO" id="GO:0005886">
    <property type="term" value="C:plasma membrane"/>
    <property type="evidence" value="ECO:0007669"/>
    <property type="project" value="UniProtKB-SubCell"/>
</dbReference>
<comment type="subcellular location">
    <subcellularLocation>
        <location evidence="1 10">Cell membrane</location>
        <topology evidence="1 10">Multi-pass membrane protein</topology>
    </subcellularLocation>
</comment>
<evidence type="ECO:0000256" key="5">
    <source>
        <dbReference type="ARBA" id="ARBA00022725"/>
    </source>
</evidence>
<feature type="transmembrane region" description="Helical" evidence="10">
    <location>
        <begin position="318"/>
        <end position="338"/>
    </location>
</feature>
<dbReference type="GO" id="GO:0005549">
    <property type="term" value="F:odorant binding"/>
    <property type="evidence" value="ECO:0007669"/>
    <property type="project" value="InterPro"/>
</dbReference>
<dbReference type="GO" id="GO:0004984">
    <property type="term" value="F:olfactory receptor activity"/>
    <property type="evidence" value="ECO:0007669"/>
    <property type="project" value="InterPro"/>
</dbReference>
<evidence type="ECO:0000256" key="4">
    <source>
        <dbReference type="ARBA" id="ARBA00022692"/>
    </source>
</evidence>
<reference evidence="12" key="1">
    <citation type="submission" date="2025-08" db="UniProtKB">
        <authorList>
            <consortium name="RefSeq"/>
        </authorList>
    </citation>
    <scope>IDENTIFICATION</scope>
</reference>
<keyword evidence="4 10" id="KW-0812">Transmembrane</keyword>
<keyword evidence="9 10" id="KW-0807">Transducer</keyword>
<feature type="transmembrane region" description="Helical" evidence="10">
    <location>
        <begin position="55"/>
        <end position="77"/>
    </location>
</feature>
<organism evidence="11 12">
    <name type="scientific">Pogonomyrmex barbatus</name>
    <name type="common">red harvester ant</name>
    <dbReference type="NCBI Taxonomy" id="144034"/>
    <lineage>
        <taxon>Eukaryota</taxon>
        <taxon>Metazoa</taxon>
        <taxon>Ecdysozoa</taxon>
        <taxon>Arthropoda</taxon>
        <taxon>Hexapoda</taxon>
        <taxon>Insecta</taxon>
        <taxon>Pterygota</taxon>
        <taxon>Neoptera</taxon>
        <taxon>Endopterygota</taxon>
        <taxon>Hymenoptera</taxon>
        <taxon>Apocrita</taxon>
        <taxon>Aculeata</taxon>
        <taxon>Formicoidea</taxon>
        <taxon>Formicidae</taxon>
        <taxon>Myrmicinae</taxon>
        <taxon>Pogonomyrmex</taxon>
    </lineage>
</organism>
<evidence type="ECO:0000256" key="1">
    <source>
        <dbReference type="ARBA" id="ARBA00004651"/>
    </source>
</evidence>
<dbReference type="Pfam" id="PF02949">
    <property type="entry name" value="7tm_6"/>
    <property type="match status" value="1"/>
</dbReference>
<evidence type="ECO:0000256" key="7">
    <source>
        <dbReference type="ARBA" id="ARBA00023136"/>
    </source>
</evidence>
<evidence type="ECO:0000256" key="3">
    <source>
        <dbReference type="ARBA" id="ARBA00022606"/>
    </source>
</evidence>
<feature type="transmembrane region" description="Helical" evidence="10">
    <location>
        <begin position="89"/>
        <end position="110"/>
    </location>
</feature>
<dbReference type="PANTHER" id="PTHR21137">
    <property type="entry name" value="ODORANT RECEPTOR"/>
    <property type="match status" value="1"/>
</dbReference>
<evidence type="ECO:0000313" key="11">
    <source>
        <dbReference type="Proteomes" id="UP000504615"/>
    </source>
</evidence>
<dbReference type="PANTHER" id="PTHR21137:SF35">
    <property type="entry name" value="ODORANT RECEPTOR 19A-RELATED"/>
    <property type="match status" value="1"/>
</dbReference>
<protein>
    <recommendedName>
        <fullName evidence="10">Odorant receptor</fullName>
    </recommendedName>
</protein>
<evidence type="ECO:0000313" key="12">
    <source>
        <dbReference type="RefSeq" id="XP_025075351.1"/>
    </source>
</evidence>
<keyword evidence="5 10" id="KW-0552">Olfaction</keyword>
<dbReference type="GeneID" id="112552959"/>
<dbReference type="Proteomes" id="UP000504615">
    <property type="component" value="Unplaced"/>
</dbReference>
<gene>
    <name evidence="12" type="primary">LOC112552959</name>
</gene>